<accession>A0ABV2KU08</accession>
<proteinExistence type="predicted"/>
<gene>
    <name evidence="2" type="ORF">ABID56_001153</name>
</gene>
<dbReference type="Pfam" id="PF08378">
    <property type="entry name" value="NERD"/>
    <property type="match status" value="1"/>
</dbReference>
<name>A0ABV2KU08_9BACI</name>
<reference evidence="2 3" key="1">
    <citation type="submission" date="2024-06" db="EMBL/GenBank/DDBJ databases">
        <title>Genomic Encyclopedia of Type Strains, Phase IV (KMG-IV): sequencing the most valuable type-strain genomes for metagenomic binning, comparative biology and taxonomic classification.</title>
        <authorList>
            <person name="Goeker M."/>
        </authorList>
    </citation>
    <scope>NUCLEOTIDE SEQUENCE [LARGE SCALE GENOMIC DNA]</scope>
    <source>
        <strain evidence="2 3">DSM 23520</strain>
    </source>
</reference>
<keyword evidence="3" id="KW-1185">Reference proteome</keyword>
<dbReference type="PROSITE" id="PS50965">
    <property type="entry name" value="NERD"/>
    <property type="match status" value="1"/>
</dbReference>
<organism evidence="2 3">
    <name type="scientific">Alkalibacillus flavidus</name>
    <dbReference type="NCBI Taxonomy" id="546021"/>
    <lineage>
        <taxon>Bacteria</taxon>
        <taxon>Bacillati</taxon>
        <taxon>Bacillota</taxon>
        <taxon>Bacilli</taxon>
        <taxon>Bacillales</taxon>
        <taxon>Bacillaceae</taxon>
        <taxon>Alkalibacillus</taxon>
    </lineage>
</organism>
<dbReference type="InterPro" id="IPR011528">
    <property type="entry name" value="NERD"/>
</dbReference>
<sequence length="318" mass="37199">MIILPLKKNHELEQLELLVPRYKSQDSTFQLLQEKLGRERAGYKGEKNVQHFLNSLQISDLFVLYGYRSFGVDSYFQIDTLLITTHFILIIESKHIRGTLSLNDFNQLIQHYNGTKTVFNNPLMQAKVQRYQLTYLLQKLQLNHLPIHTCATFTHSKAELNFSQQSPNMFPVQNLLSFIHQLFQSQPDPLISKQQAMNIARTLKDYHQPREVNLLEELEIDNDLISKGVRCTNPLCQHSKMTRVHGNWQCNKCQYKDRFAHLQTFKEFAIIYGTRNIINQQAKSFLNIDSPQTTKRLLSILEKLGDNKGRIYKLDSLF</sequence>
<protein>
    <recommendedName>
        <fullName evidence="1">NERD domain-containing protein</fullName>
    </recommendedName>
</protein>
<feature type="domain" description="NERD" evidence="1">
    <location>
        <begin position="41"/>
        <end position="156"/>
    </location>
</feature>
<evidence type="ECO:0000259" key="1">
    <source>
        <dbReference type="PROSITE" id="PS50965"/>
    </source>
</evidence>
<dbReference type="Proteomes" id="UP001549167">
    <property type="component" value="Unassembled WGS sequence"/>
</dbReference>
<dbReference type="EMBL" id="JBEPMX010000004">
    <property type="protein sequence ID" value="MET3683063.1"/>
    <property type="molecule type" value="Genomic_DNA"/>
</dbReference>
<evidence type="ECO:0000313" key="3">
    <source>
        <dbReference type="Proteomes" id="UP001549167"/>
    </source>
</evidence>
<evidence type="ECO:0000313" key="2">
    <source>
        <dbReference type="EMBL" id="MET3683063.1"/>
    </source>
</evidence>
<comment type="caution">
    <text evidence="2">The sequence shown here is derived from an EMBL/GenBank/DDBJ whole genome shotgun (WGS) entry which is preliminary data.</text>
</comment>
<dbReference type="RefSeq" id="WP_354219658.1">
    <property type="nucleotide sequence ID" value="NZ_JBEPMX010000004.1"/>
</dbReference>